<dbReference type="SUPFAM" id="SSF53756">
    <property type="entry name" value="UDP-Glycosyltransferase/glycogen phosphorylase"/>
    <property type="match status" value="1"/>
</dbReference>
<dbReference type="InterPro" id="IPR050194">
    <property type="entry name" value="Glycosyltransferase_grp1"/>
</dbReference>
<feature type="domain" description="Glycosyl transferase family 1" evidence="1">
    <location>
        <begin position="227"/>
        <end position="342"/>
    </location>
</feature>
<accession>A0A2G3DYL7</accession>
<reference evidence="3 4" key="1">
    <citation type="submission" date="2017-10" db="EMBL/GenBank/DDBJ databases">
        <title>Resolving the taxonomy of Roseburia spp., Eubacterium rectale and Agathobacter spp. through phylogenomic analysis.</title>
        <authorList>
            <person name="Sheridan P.O."/>
            <person name="Walker A.W."/>
            <person name="Duncan S.H."/>
            <person name="Scott K.P."/>
            <person name="Toole P.W.O."/>
            <person name="Luis P."/>
            <person name="Flint H.J."/>
        </authorList>
    </citation>
    <scope>NUCLEOTIDE SEQUENCE [LARGE SCALE GENOMIC DNA]</scope>
    <source>
        <strain evidence="3 4">JK626</strain>
    </source>
</reference>
<dbReference type="EMBL" id="PDYF01000006">
    <property type="protein sequence ID" value="PHU36142.1"/>
    <property type="molecule type" value="Genomic_DNA"/>
</dbReference>
<evidence type="ECO:0000313" key="4">
    <source>
        <dbReference type="Proteomes" id="UP000225889"/>
    </source>
</evidence>
<sequence>MKVLLIDVNCKYSSTGKIVYDLYSRLNADGHEARIAYGRGDVIDEPGIFKFGIDSETKKHALLARITGKNGCYSPKSTARLIEYIKEFKPDLIHIHELHAYFVNHGQLLEFLKEQQIPVVWTFHCEYMYTGKCGFAYECQQYKSGCGKCPYIHEYISSFGIDRTAQLLAEKKKSMEGLNLKAIVTPSKWLADKTKETYLYKYNIQVIHNGIDTDGIFYPRPADVELRSEYGINQDDRLVLAVAPNIMDVRKGGQTVLDLADTMPDTQFVLVGADETKRHSDNVQLIARTKNQDELARWYSEADIFIICSKAENFPTTCIEALCCGTPVVGLDECGTKETAPEPYGTFVKVDIAGDSDVKYAATLEALKKAIDSQLARELSAQQIRDFAVSAYDNKVMYNNYLNVYNICS</sequence>
<name>A0A2G3DYL7_9FIRM</name>
<evidence type="ECO:0000313" key="3">
    <source>
        <dbReference type="EMBL" id="PHU36142.1"/>
    </source>
</evidence>
<keyword evidence="3" id="KW-0808">Transferase</keyword>
<dbReference type="Pfam" id="PF00534">
    <property type="entry name" value="Glycos_transf_1"/>
    <property type="match status" value="1"/>
</dbReference>
<protein>
    <submittedName>
        <fullName evidence="3">Glycosyltransferase</fullName>
    </submittedName>
</protein>
<evidence type="ECO:0000259" key="1">
    <source>
        <dbReference type="Pfam" id="PF00534"/>
    </source>
</evidence>
<dbReference type="InterPro" id="IPR001296">
    <property type="entry name" value="Glyco_trans_1"/>
</dbReference>
<feature type="domain" description="Glycosyltransferase subfamily 4-like N-terminal" evidence="2">
    <location>
        <begin position="17"/>
        <end position="214"/>
    </location>
</feature>
<evidence type="ECO:0000259" key="2">
    <source>
        <dbReference type="Pfam" id="PF13439"/>
    </source>
</evidence>
<dbReference type="Proteomes" id="UP000225889">
    <property type="component" value="Unassembled WGS sequence"/>
</dbReference>
<organism evidence="3 4">
    <name type="scientific">Pseudobutyrivibrio ruminis</name>
    <dbReference type="NCBI Taxonomy" id="46206"/>
    <lineage>
        <taxon>Bacteria</taxon>
        <taxon>Bacillati</taxon>
        <taxon>Bacillota</taxon>
        <taxon>Clostridia</taxon>
        <taxon>Lachnospirales</taxon>
        <taxon>Lachnospiraceae</taxon>
        <taxon>Pseudobutyrivibrio</taxon>
    </lineage>
</organism>
<dbReference type="GO" id="GO:0016757">
    <property type="term" value="F:glycosyltransferase activity"/>
    <property type="evidence" value="ECO:0007669"/>
    <property type="project" value="InterPro"/>
</dbReference>
<gene>
    <name evidence="3" type="ORF">CSX01_01130</name>
</gene>
<comment type="caution">
    <text evidence="3">The sequence shown here is derived from an EMBL/GenBank/DDBJ whole genome shotgun (WGS) entry which is preliminary data.</text>
</comment>
<dbReference type="Pfam" id="PF13439">
    <property type="entry name" value="Glyco_transf_4"/>
    <property type="match status" value="1"/>
</dbReference>
<reference evidence="3 4" key="2">
    <citation type="submission" date="2017-10" db="EMBL/GenBank/DDBJ databases">
        <authorList>
            <person name="Banno H."/>
            <person name="Chua N.-H."/>
        </authorList>
    </citation>
    <scope>NUCLEOTIDE SEQUENCE [LARGE SCALE GENOMIC DNA]</scope>
    <source>
        <strain evidence="3 4">JK626</strain>
    </source>
</reference>
<dbReference type="PANTHER" id="PTHR45947">
    <property type="entry name" value="SULFOQUINOVOSYL TRANSFERASE SQD2"/>
    <property type="match status" value="1"/>
</dbReference>
<dbReference type="RefSeq" id="WP_099391123.1">
    <property type="nucleotide sequence ID" value="NZ_PDYF01000006.1"/>
</dbReference>
<proteinExistence type="predicted"/>
<dbReference type="PANTHER" id="PTHR45947:SF3">
    <property type="entry name" value="SULFOQUINOVOSYL TRANSFERASE SQD2"/>
    <property type="match status" value="1"/>
</dbReference>
<dbReference type="InterPro" id="IPR028098">
    <property type="entry name" value="Glyco_trans_4-like_N"/>
</dbReference>
<dbReference type="Gene3D" id="3.40.50.2000">
    <property type="entry name" value="Glycogen Phosphorylase B"/>
    <property type="match status" value="2"/>
</dbReference>
<dbReference type="AlphaFoldDB" id="A0A2G3DYL7"/>